<dbReference type="PROSITE" id="PS51318">
    <property type="entry name" value="TAT"/>
    <property type="match status" value="1"/>
</dbReference>
<protein>
    <recommendedName>
        <fullName evidence="2">Phytase-like domain-containing protein</fullName>
    </recommendedName>
</protein>
<dbReference type="PIRSF" id="PIRSF031900">
    <property type="entry name" value="UCP031900"/>
    <property type="match status" value="1"/>
</dbReference>
<comment type="caution">
    <text evidence="3">The sequence shown here is derived from an EMBL/GenBank/DDBJ whole genome shotgun (WGS) entry which is preliminary data.</text>
</comment>
<name>A0A562KXM3_9BRAD</name>
<organism evidence="3 4">
    <name type="scientific">Bradyrhizobium daqingense</name>
    <dbReference type="NCBI Taxonomy" id="993502"/>
    <lineage>
        <taxon>Bacteria</taxon>
        <taxon>Pseudomonadati</taxon>
        <taxon>Pseudomonadota</taxon>
        <taxon>Alphaproteobacteria</taxon>
        <taxon>Hyphomicrobiales</taxon>
        <taxon>Nitrobacteraceae</taxon>
        <taxon>Bradyrhizobium</taxon>
    </lineage>
</organism>
<dbReference type="OrthoDB" id="9798693at2"/>
<dbReference type="InterPro" id="IPR006311">
    <property type="entry name" value="TAT_signal"/>
</dbReference>
<reference evidence="3 4" key="1">
    <citation type="journal article" date="2015" name="Stand. Genomic Sci.">
        <title>Genomic Encyclopedia of Bacterial and Archaeal Type Strains, Phase III: the genomes of soil and plant-associated and newly described type strains.</title>
        <authorList>
            <person name="Whitman W.B."/>
            <person name="Woyke T."/>
            <person name="Klenk H.P."/>
            <person name="Zhou Y."/>
            <person name="Lilburn T.G."/>
            <person name="Beck B.J."/>
            <person name="De Vos P."/>
            <person name="Vandamme P."/>
            <person name="Eisen J.A."/>
            <person name="Garrity G."/>
            <person name="Hugenholtz P."/>
            <person name="Kyrpides N.C."/>
        </authorList>
    </citation>
    <scope>NUCLEOTIDE SEQUENCE [LARGE SCALE GENOMIC DNA]</scope>
    <source>
        <strain evidence="3 4">CGMCC 1.10947</strain>
    </source>
</reference>
<dbReference type="Pfam" id="PF13449">
    <property type="entry name" value="Phytase-like"/>
    <property type="match status" value="1"/>
</dbReference>
<keyword evidence="1" id="KW-0732">Signal</keyword>
<accession>A0A562KXM3</accession>
<evidence type="ECO:0000259" key="2">
    <source>
        <dbReference type="Pfam" id="PF13449"/>
    </source>
</evidence>
<dbReference type="AlphaFoldDB" id="A0A562KXM3"/>
<dbReference type="InterPro" id="IPR014567">
    <property type="entry name" value="UCP031900"/>
</dbReference>
<dbReference type="InterPro" id="IPR027372">
    <property type="entry name" value="Phytase-like_dom"/>
</dbReference>
<sequence length="369" mass="39848">MSAHRSRRSFVSLAAAGLSTLALPRLAQAQAQLHPKSEPPPRPLQLEHAVTAPVSVEVNARSIAHFEPRDRSRTRFGSLDFRSGLVLTSPYRGFGGLSGLRFLDGKGERFLAISDQGGWFTGTIRYSGREMVGLADVEAAPVLGADGRPITEKRLWYDTESLARDGNLVYVGLERVNQILRYDFAKGGTSARGELIAVPPALRKLPYNKGLEAMVIVPKGQGQGQGKSQSLAGTLIAFSERGLDADGNLLAFLIGGATPGQFSVRRSENFDISDAVLLPSGDLLILERKFSWFTGVNIRIRAIPLKSIAPGAIVDGLTLFAADLGHEIDNMEGIDAHVTAEGETVLTLISDDNFSMLQRTLLLQFALVE</sequence>
<dbReference type="EMBL" id="VLKL01000015">
    <property type="protein sequence ID" value="TWI00133.1"/>
    <property type="molecule type" value="Genomic_DNA"/>
</dbReference>
<evidence type="ECO:0000256" key="1">
    <source>
        <dbReference type="SAM" id="SignalP"/>
    </source>
</evidence>
<gene>
    <name evidence="3" type="ORF">IQ17_04991</name>
</gene>
<feature type="chain" id="PRO_5021797475" description="Phytase-like domain-containing protein" evidence="1">
    <location>
        <begin position="28"/>
        <end position="369"/>
    </location>
</feature>
<dbReference type="Proteomes" id="UP000317176">
    <property type="component" value="Unassembled WGS sequence"/>
</dbReference>
<dbReference type="RefSeq" id="WP_145639200.1">
    <property type="nucleotide sequence ID" value="NZ_CP088014.1"/>
</dbReference>
<proteinExistence type="predicted"/>
<feature type="domain" description="Phytase-like" evidence="2">
    <location>
        <begin position="93"/>
        <end position="354"/>
    </location>
</feature>
<feature type="signal peptide" evidence="1">
    <location>
        <begin position="1"/>
        <end position="27"/>
    </location>
</feature>
<keyword evidence="4" id="KW-1185">Reference proteome</keyword>
<evidence type="ECO:0000313" key="4">
    <source>
        <dbReference type="Proteomes" id="UP000317176"/>
    </source>
</evidence>
<evidence type="ECO:0000313" key="3">
    <source>
        <dbReference type="EMBL" id="TWI00133.1"/>
    </source>
</evidence>